<dbReference type="InterPro" id="IPR003593">
    <property type="entry name" value="AAA+_ATPase"/>
</dbReference>
<gene>
    <name evidence="5" type="ORF">K8W16_07430</name>
</gene>
<keyword evidence="1" id="KW-0813">Transport</keyword>
<reference evidence="5" key="2">
    <citation type="submission" date="2021-09" db="EMBL/GenBank/DDBJ databases">
        <authorList>
            <person name="Gilroy R."/>
        </authorList>
    </citation>
    <scope>NUCLEOTIDE SEQUENCE</scope>
    <source>
        <strain evidence="5">ChiGjej2B2-19336</strain>
    </source>
</reference>
<dbReference type="PROSITE" id="PS50893">
    <property type="entry name" value="ABC_TRANSPORTER_2"/>
    <property type="match status" value="1"/>
</dbReference>
<name>A0A921DRU9_9BACT</name>
<dbReference type="PANTHER" id="PTHR42788:SF19">
    <property type="entry name" value="ALIPHATIC SULFONATES IMPORT ATP-BINDING PROTEIN SSUB 2"/>
    <property type="match status" value="1"/>
</dbReference>
<accession>A0A921DRU9</accession>
<dbReference type="InterPro" id="IPR027417">
    <property type="entry name" value="P-loop_NTPase"/>
</dbReference>
<evidence type="ECO:0000256" key="1">
    <source>
        <dbReference type="ARBA" id="ARBA00022448"/>
    </source>
</evidence>
<evidence type="ECO:0000313" key="5">
    <source>
        <dbReference type="EMBL" id="HJD97461.1"/>
    </source>
</evidence>
<keyword evidence="3 5" id="KW-0067">ATP-binding</keyword>
<dbReference type="PANTHER" id="PTHR42788">
    <property type="entry name" value="TAURINE IMPORT ATP-BINDING PROTEIN-RELATED"/>
    <property type="match status" value="1"/>
</dbReference>
<dbReference type="SMART" id="SM00382">
    <property type="entry name" value="AAA"/>
    <property type="match status" value="1"/>
</dbReference>
<evidence type="ECO:0000259" key="4">
    <source>
        <dbReference type="PROSITE" id="PS50893"/>
    </source>
</evidence>
<evidence type="ECO:0000256" key="3">
    <source>
        <dbReference type="ARBA" id="ARBA00022840"/>
    </source>
</evidence>
<feature type="domain" description="ABC transporter" evidence="4">
    <location>
        <begin position="10"/>
        <end position="226"/>
    </location>
</feature>
<protein>
    <submittedName>
        <fullName evidence="5">ABC transporter ATP-binding protein</fullName>
    </submittedName>
</protein>
<dbReference type="Pfam" id="PF00005">
    <property type="entry name" value="ABC_tran"/>
    <property type="match status" value="1"/>
</dbReference>
<dbReference type="Proteomes" id="UP000698963">
    <property type="component" value="Unassembled WGS sequence"/>
</dbReference>
<dbReference type="SUPFAM" id="SSF52540">
    <property type="entry name" value="P-loop containing nucleoside triphosphate hydrolases"/>
    <property type="match status" value="1"/>
</dbReference>
<keyword evidence="2" id="KW-0547">Nucleotide-binding</keyword>
<dbReference type="RefSeq" id="WP_304122517.1">
    <property type="nucleotide sequence ID" value="NZ_DYZA01000150.1"/>
</dbReference>
<evidence type="ECO:0000313" key="6">
    <source>
        <dbReference type="Proteomes" id="UP000698963"/>
    </source>
</evidence>
<evidence type="ECO:0000256" key="2">
    <source>
        <dbReference type="ARBA" id="ARBA00022741"/>
    </source>
</evidence>
<dbReference type="InterPro" id="IPR003439">
    <property type="entry name" value="ABC_transporter-like_ATP-bd"/>
</dbReference>
<organism evidence="5 6">
    <name type="scientific">Mailhella massiliensis</name>
    <dbReference type="NCBI Taxonomy" id="1903261"/>
    <lineage>
        <taxon>Bacteria</taxon>
        <taxon>Pseudomonadati</taxon>
        <taxon>Thermodesulfobacteriota</taxon>
        <taxon>Desulfovibrionia</taxon>
        <taxon>Desulfovibrionales</taxon>
        <taxon>Desulfovibrionaceae</taxon>
        <taxon>Mailhella</taxon>
    </lineage>
</organism>
<dbReference type="GO" id="GO:0016887">
    <property type="term" value="F:ATP hydrolysis activity"/>
    <property type="evidence" value="ECO:0007669"/>
    <property type="project" value="InterPro"/>
</dbReference>
<dbReference type="PROSITE" id="PS00211">
    <property type="entry name" value="ABC_TRANSPORTER_1"/>
    <property type="match status" value="1"/>
</dbReference>
<proteinExistence type="predicted"/>
<sequence>MSAPMQDGLPLLLGIHKSFGAREVLRGAGVCLAPSGITCLLGASGCGKSTLLRVAAGLEKADAGQIFVSPGECAVVFQDPRLLPWLTVGENLRLALPRTCADAGKRMEEALAMVELSAELVSAMPRELSGGMAQRVGVARALLRSPRILLMDEPFASLDAITREKLQAMLKRLMSRTLCLLVTHDMEEALRVAARILVMAGGEIRESFDLSPGSGPERRDFIRRNILTHLNTKE</sequence>
<dbReference type="AlphaFoldDB" id="A0A921DRU9"/>
<dbReference type="InterPro" id="IPR017871">
    <property type="entry name" value="ABC_transporter-like_CS"/>
</dbReference>
<comment type="caution">
    <text evidence="5">The sequence shown here is derived from an EMBL/GenBank/DDBJ whole genome shotgun (WGS) entry which is preliminary data.</text>
</comment>
<dbReference type="InterPro" id="IPR050166">
    <property type="entry name" value="ABC_transporter_ATP-bind"/>
</dbReference>
<dbReference type="GO" id="GO:0005524">
    <property type="term" value="F:ATP binding"/>
    <property type="evidence" value="ECO:0007669"/>
    <property type="project" value="UniProtKB-KW"/>
</dbReference>
<reference evidence="5" key="1">
    <citation type="journal article" date="2021" name="PeerJ">
        <title>Extensive microbial diversity within the chicken gut microbiome revealed by metagenomics and culture.</title>
        <authorList>
            <person name="Gilroy R."/>
            <person name="Ravi A."/>
            <person name="Getino M."/>
            <person name="Pursley I."/>
            <person name="Horton D.L."/>
            <person name="Alikhan N.F."/>
            <person name="Baker D."/>
            <person name="Gharbi K."/>
            <person name="Hall N."/>
            <person name="Watson M."/>
            <person name="Adriaenssens E.M."/>
            <person name="Foster-Nyarko E."/>
            <person name="Jarju S."/>
            <person name="Secka A."/>
            <person name="Antonio M."/>
            <person name="Oren A."/>
            <person name="Chaudhuri R.R."/>
            <person name="La Ragione R."/>
            <person name="Hildebrand F."/>
            <person name="Pallen M.J."/>
        </authorList>
    </citation>
    <scope>NUCLEOTIDE SEQUENCE</scope>
    <source>
        <strain evidence="5">ChiGjej2B2-19336</strain>
    </source>
</reference>
<dbReference type="EMBL" id="DYZA01000150">
    <property type="protein sequence ID" value="HJD97461.1"/>
    <property type="molecule type" value="Genomic_DNA"/>
</dbReference>
<dbReference type="Gene3D" id="3.40.50.300">
    <property type="entry name" value="P-loop containing nucleotide triphosphate hydrolases"/>
    <property type="match status" value="1"/>
</dbReference>